<evidence type="ECO:0000256" key="5">
    <source>
        <dbReference type="ARBA" id="ARBA00023054"/>
    </source>
</evidence>
<evidence type="ECO:0000256" key="3">
    <source>
        <dbReference type="ARBA" id="ARBA00022741"/>
    </source>
</evidence>
<dbReference type="InterPro" id="IPR036961">
    <property type="entry name" value="Kinesin_motor_dom_sf"/>
</dbReference>
<dbReference type="EMBL" id="JAHDYR010000064">
    <property type="protein sequence ID" value="KAG9390663.1"/>
    <property type="molecule type" value="Genomic_DNA"/>
</dbReference>
<dbReference type="InterPro" id="IPR027640">
    <property type="entry name" value="Kinesin-like_fam"/>
</dbReference>
<dbReference type="GO" id="GO:0003777">
    <property type="term" value="F:microtubule motor activity"/>
    <property type="evidence" value="ECO:0007669"/>
    <property type="project" value="InterPro"/>
</dbReference>
<dbReference type="SUPFAM" id="SSF51294">
    <property type="entry name" value="Hedgehog/intein (Hint) domain"/>
    <property type="match status" value="1"/>
</dbReference>
<comment type="caution">
    <text evidence="6">Lacks conserved residue(s) required for the propagation of feature annotation.</text>
</comment>
<evidence type="ECO:0000256" key="6">
    <source>
        <dbReference type="PROSITE-ProRule" id="PRU00283"/>
    </source>
</evidence>
<protein>
    <submittedName>
        <fullName evidence="10">Kinesin motor domain</fullName>
    </submittedName>
</protein>
<dbReference type="Gene3D" id="3.10.28.10">
    <property type="entry name" value="Homing endonucleases"/>
    <property type="match status" value="1"/>
</dbReference>
<dbReference type="GO" id="GO:0007018">
    <property type="term" value="P:microtubule-based movement"/>
    <property type="evidence" value="ECO:0007669"/>
    <property type="project" value="InterPro"/>
</dbReference>
<feature type="domain" description="Kinesin motor" evidence="9">
    <location>
        <begin position="127"/>
        <end position="869"/>
    </location>
</feature>
<organism evidence="10 11">
    <name type="scientific">Carpediemonas membranifera</name>
    <dbReference type="NCBI Taxonomy" id="201153"/>
    <lineage>
        <taxon>Eukaryota</taxon>
        <taxon>Metamonada</taxon>
        <taxon>Carpediemonas-like organisms</taxon>
        <taxon>Carpediemonas</taxon>
    </lineage>
</organism>
<dbReference type="GO" id="GO:0003677">
    <property type="term" value="F:DNA binding"/>
    <property type="evidence" value="ECO:0007669"/>
    <property type="project" value="InterPro"/>
</dbReference>
<keyword evidence="2" id="KW-0963">Cytoplasm</keyword>
<proteinExistence type="inferred from homology"/>
<dbReference type="AlphaFoldDB" id="A0A8J6AXB2"/>
<dbReference type="SUPFAM" id="SSF52540">
    <property type="entry name" value="P-loop containing nucleoside triphosphate hydrolases"/>
    <property type="match status" value="2"/>
</dbReference>
<feature type="compositionally biased region" description="Basic and acidic residues" evidence="8">
    <location>
        <begin position="39"/>
        <end position="53"/>
    </location>
</feature>
<feature type="compositionally biased region" description="Polar residues" evidence="8">
    <location>
        <begin position="992"/>
        <end position="1012"/>
    </location>
</feature>
<accession>A0A8J6AXB2</accession>
<dbReference type="PANTHER" id="PTHR47969">
    <property type="entry name" value="CHROMOSOME-ASSOCIATED KINESIN KIF4A-RELATED"/>
    <property type="match status" value="1"/>
</dbReference>
<comment type="similarity">
    <text evidence="6">Belongs to the TRAFAC class myosin-kinesin ATPase superfamily. Kinesin family.</text>
</comment>
<dbReference type="Pfam" id="PF05204">
    <property type="entry name" value="Hom_end"/>
    <property type="match status" value="1"/>
</dbReference>
<keyword evidence="4" id="KW-0067">ATP-binding</keyword>
<dbReference type="GO" id="GO:0008017">
    <property type="term" value="F:microtubule binding"/>
    <property type="evidence" value="ECO:0007669"/>
    <property type="project" value="InterPro"/>
</dbReference>
<dbReference type="Gene3D" id="2.170.16.10">
    <property type="entry name" value="Hedgehog/Intein (Hint) domain"/>
    <property type="match status" value="1"/>
</dbReference>
<dbReference type="PANTHER" id="PTHR47969:SF15">
    <property type="entry name" value="CHROMOSOME-ASSOCIATED KINESIN KIF4A-RELATED"/>
    <property type="match status" value="1"/>
</dbReference>
<dbReference type="Pfam" id="PF00225">
    <property type="entry name" value="Kinesin"/>
    <property type="match status" value="2"/>
</dbReference>
<dbReference type="InterPro" id="IPR001752">
    <property type="entry name" value="Kinesin_motor_dom"/>
</dbReference>
<dbReference type="InterPro" id="IPR036844">
    <property type="entry name" value="Hint_dom_sf"/>
</dbReference>
<evidence type="ECO:0000256" key="1">
    <source>
        <dbReference type="ARBA" id="ARBA00004496"/>
    </source>
</evidence>
<feature type="compositionally biased region" description="Polar residues" evidence="8">
    <location>
        <begin position="102"/>
        <end position="113"/>
    </location>
</feature>
<dbReference type="Proteomes" id="UP000717585">
    <property type="component" value="Unassembled WGS sequence"/>
</dbReference>
<dbReference type="GO" id="GO:0005737">
    <property type="term" value="C:cytoplasm"/>
    <property type="evidence" value="ECO:0007669"/>
    <property type="project" value="UniProtKB-SubCell"/>
</dbReference>
<sequence length="1044" mass="113678">MLAQRKPKRRRKQPKATPQPVALKPFDSSPAYLSSPLESVRHPRSMERPVRRKTEELRTRFHLNLNPQLNDADALPLIPRAGASSSRSTARPSSCHADTKLKTPTISRSNTPNGLLRRVSKEPDWAKIFVAVRMRPLINAEKQDPRNHNKVFVVEEQTNALTVTPPSRTSRSRQPREFTFDKVFPPLATQEEVFQQVAYPIVAAAIRGIPGALMAYGTTGSGKCLARGTKVLMSSGQFQCAEGIQAGDMIMGAEGTPKRVLTVARGREEMARVETGDGAFTCNMSHVISFMMSGAGPTLTKDSDCRVEFVLVSRDEANEVTAVRAGSETFPDADAAEAFKTTMEQPNAVHEGLPVLHDGTILDMPVRRFLDDECMHLSLRERSFMFHAPRIERFDTPAALANSPPAVVDDVPDAPSFEWTLGAWLGAGSLGHKGVPQLTTADPDVVEGFTLAVKSVGCRLVPADEADTYNLLGADGLDSPFLTWLRANDLCSAKHVPLAIKVGSVQQRLSLLAGFIDTNGTLDSGAFVITHAQGQVEEDIKFIARSLGFPVTVGSHEDRPCAMIHATAPLPCRKVVPLPNSSGPDPVGFTVTPQPEDDYYGFTMEGPTCRFVVTESMLVTHNTYTMLGQPGTPGIVGHVIANLMSKITVSTDRAGRSTGRPPQFTVEMAFIEVYNEKIRDLLAARGPAAEDEEGRVQGPFLTLREHATKGWVLPDMKSEPVVTIDDAEQLLRRGTMCRTRSSTSLNEASSRSHAMIILRVITAETDATISLVDLAGSERASAERGKEGDGRRQQEGSHINKSLLALGTCITALALGRWAPYRDSKLTLLLQRVLSGHSMAGIITCLSPVAESIVDNVAAIQYAARATQVPTKSVTIQRQTPADKNTTMLKSTVAQLTKEVESLTGQLGERDALKAEVARLNQQISFLRKNMDEMADRLALYEQERQLQPILARQRNNGGLVSPRREKHASPEPGIGSSVGNNTVPLPKMSPRRSSITPATMTRRSSQIQITPTPRGEAAAKAVISPSTGQLQHKLDLLESIYNR</sequence>
<evidence type="ECO:0000259" key="9">
    <source>
        <dbReference type="PROSITE" id="PS50067"/>
    </source>
</evidence>
<feature type="region of interest" description="Disordered" evidence="8">
    <location>
        <begin position="82"/>
        <end position="116"/>
    </location>
</feature>
<comment type="subcellular location">
    <subcellularLocation>
        <location evidence="1">Cytoplasm</location>
    </subcellularLocation>
</comment>
<keyword evidence="5 7" id="KW-0175">Coiled coil</keyword>
<dbReference type="PROSITE" id="PS00411">
    <property type="entry name" value="KINESIN_MOTOR_1"/>
    <property type="match status" value="1"/>
</dbReference>
<dbReference type="SMART" id="SM00129">
    <property type="entry name" value="KISc"/>
    <property type="match status" value="1"/>
</dbReference>
<evidence type="ECO:0000256" key="2">
    <source>
        <dbReference type="ARBA" id="ARBA00022490"/>
    </source>
</evidence>
<dbReference type="PROSITE" id="PS50067">
    <property type="entry name" value="KINESIN_MOTOR_2"/>
    <property type="match status" value="1"/>
</dbReference>
<dbReference type="GO" id="GO:0051231">
    <property type="term" value="P:spindle elongation"/>
    <property type="evidence" value="ECO:0007669"/>
    <property type="project" value="TreeGrafter"/>
</dbReference>
<dbReference type="GO" id="GO:0030908">
    <property type="term" value="P:protein splicing"/>
    <property type="evidence" value="ECO:0007669"/>
    <property type="project" value="InterPro"/>
</dbReference>
<reference evidence="10" key="1">
    <citation type="submission" date="2021-05" db="EMBL/GenBank/DDBJ databases">
        <title>A free-living protist that lacks canonical eukaryotic 1 DNA replication and segregation systems.</title>
        <authorList>
            <person name="Salas-Leiva D.E."/>
            <person name="Tromer E.C."/>
            <person name="Curtis B.A."/>
            <person name="Jerlstrom-Hultqvist J."/>
            <person name="Kolisko M."/>
            <person name="Yi Z."/>
            <person name="Salas-Leiva J.S."/>
            <person name="Gallot-Lavallee L."/>
            <person name="Kops G.J.P.L."/>
            <person name="Archibald J.M."/>
            <person name="Simpson A.G.B."/>
            <person name="Roger A.J."/>
        </authorList>
    </citation>
    <scope>NUCLEOTIDE SEQUENCE</scope>
    <source>
        <strain evidence="10">BICM</strain>
    </source>
</reference>
<evidence type="ECO:0000256" key="8">
    <source>
        <dbReference type="SAM" id="MobiDB-lite"/>
    </source>
</evidence>
<keyword evidence="11" id="KW-1185">Reference proteome</keyword>
<evidence type="ECO:0000256" key="4">
    <source>
        <dbReference type="ARBA" id="ARBA00022840"/>
    </source>
</evidence>
<gene>
    <name evidence="10" type="ORF">J8273_8029</name>
</gene>
<dbReference type="GO" id="GO:0007052">
    <property type="term" value="P:mitotic spindle organization"/>
    <property type="evidence" value="ECO:0007669"/>
    <property type="project" value="TreeGrafter"/>
</dbReference>
<evidence type="ECO:0000313" key="10">
    <source>
        <dbReference type="EMBL" id="KAG9390663.1"/>
    </source>
</evidence>
<evidence type="ECO:0000256" key="7">
    <source>
        <dbReference type="SAM" id="Coils"/>
    </source>
</evidence>
<name>A0A8J6AXB2_9EUKA</name>
<feature type="coiled-coil region" evidence="7">
    <location>
        <begin position="903"/>
        <end position="944"/>
    </location>
</feature>
<feature type="region of interest" description="Disordered" evidence="8">
    <location>
        <begin position="1"/>
        <end position="53"/>
    </location>
</feature>
<dbReference type="InterPro" id="IPR007869">
    <property type="entry name" value="Homing_endonuc_PI-Sce"/>
</dbReference>
<dbReference type="InterPro" id="IPR027417">
    <property type="entry name" value="P-loop_NTPase"/>
</dbReference>
<feature type="region of interest" description="Disordered" evidence="8">
    <location>
        <begin position="956"/>
        <end position="1014"/>
    </location>
</feature>
<dbReference type="InterPro" id="IPR019821">
    <property type="entry name" value="Kinesin_motor_CS"/>
</dbReference>
<feature type="compositionally biased region" description="Low complexity" evidence="8">
    <location>
        <begin position="82"/>
        <end position="94"/>
    </location>
</feature>
<keyword evidence="3" id="KW-0547">Nucleotide-binding</keyword>
<evidence type="ECO:0000313" key="11">
    <source>
        <dbReference type="Proteomes" id="UP000717585"/>
    </source>
</evidence>
<dbReference type="SUPFAM" id="SSF55608">
    <property type="entry name" value="Homing endonucleases"/>
    <property type="match status" value="1"/>
</dbReference>
<dbReference type="InterPro" id="IPR027434">
    <property type="entry name" value="Homing_endonucl"/>
</dbReference>
<dbReference type="Gene3D" id="3.40.850.10">
    <property type="entry name" value="Kinesin motor domain"/>
    <property type="match status" value="2"/>
</dbReference>
<comment type="caution">
    <text evidence="10">The sequence shown here is derived from an EMBL/GenBank/DDBJ whole genome shotgun (WGS) entry which is preliminary data.</text>
</comment>
<dbReference type="GO" id="GO:0005875">
    <property type="term" value="C:microtubule associated complex"/>
    <property type="evidence" value="ECO:0007669"/>
    <property type="project" value="TreeGrafter"/>
</dbReference>
<dbReference type="GO" id="GO:0004519">
    <property type="term" value="F:endonuclease activity"/>
    <property type="evidence" value="ECO:0007669"/>
    <property type="project" value="InterPro"/>
</dbReference>
<feature type="compositionally biased region" description="Basic residues" evidence="8">
    <location>
        <begin position="1"/>
        <end position="14"/>
    </location>
</feature>
<dbReference type="GO" id="GO:0005524">
    <property type="term" value="F:ATP binding"/>
    <property type="evidence" value="ECO:0007669"/>
    <property type="project" value="UniProtKB-KW"/>
</dbReference>